<dbReference type="CDD" id="cd20183">
    <property type="entry name" value="M34_PPEP"/>
    <property type="match status" value="1"/>
</dbReference>
<evidence type="ECO:0000256" key="2">
    <source>
        <dbReference type="ARBA" id="ARBA00022525"/>
    </source>
</evidence>
<evidence type="ECO:0000313" key="4">
    <source>
        <dbReference type="EMBL" id="MBD1381604.1"/>
    </source>
</evidence>
<feature type="domain" description="ATLF-like" evidence="3">
    <location>
        <begin position="45"/>
        <end position="232"/>
    </location>
</feature>
<dbReference type="InterPro" id="IPR047568">
    <property type="entry name" value="ATLF-like_dom"/>
</dbReference>
<dbReference type="PROSITE" id="PS51995">
    <property type="entry name" value="ATLF"/>
    <property type="match status" value="1"/>
</dbReference>
<gene>
    <name evidence="4" type="ORF">IC621_15305</name>
</gene>
<evidence type="ECO:0000256" key="1">
    <source>
        <dbReference type="ARBA" id="ARBA00004613"/>
    </source>
</evidence>
<dbReference type="InterPro" id="IPR024079">
    <property type="entry name" value="MetalloPept_cat_dom_sf"/>
</dbReference>
<keyword evidence="5" id="KW-1185">Reference proteome</keyword>
<dbReference type="Gene3D" id="3.40.390.10">
    <property type="entry name" value="Collagenase (Catalytic Domain)"/>
    <property type="match status" value="1"/>
</dbReference>
<evidence type="ECO:0000313" key="5">
    <source>
        <dbReference type="Proteomes" id="UP000626844"/>
    </source>
</evidence>
<dbReference type="SUPFAM" id="SSF55486">
    <property type="entry name" value="Metalloproteases ('zincins'), catalytic domain"/>
    <property type="match status" value="1"/>
</dbReference>
<reference evidence="4" key="1">
    <citation type="submission" date="2020-09" db="EMBL/GenBank/DDBJ databases">
        <title>A novel bacterium of genus Bacillus, isolated from South China Sea.</title>
        <authorList>
            <person name="Huang H."/>
            <person name="Mo K."/>
            <person name="Hu Y."/>
        </authorList>
    </citation>
    <scope>NUCLEOTIDE SEQUENCE</scope>
    <source>
        <strain evidence="4">IB182487</strain>
    </source>
</reference>
<dbReference type="Proteomes" id="UP000626844">
    <property type="component" value="Unassembled WGS sequence"/>
</dbReference>
<dbReference type="EMBL" id="JACXAI010000020">
    <property type="protein sequence ID" value="MBD1381604.1"/>
    <property type="molecule type" value="Genomic_DNA"/>
</dbReference>
<protein>
    <submittedName>
        <fullName evidence="4">Toxin</fullName>
    </submittedName>
</protein>
<sequence length="245" mass="27917">MKKAIIISFIFTSLLVSVYQLVKASPTSISLGNYQFQKEKLKVTNPAIKQLVFLPEVKFSEKDAIEMIRHLDQVDANILQLAVKQNIKVILFTGLLTDQNQFQDLKGVIPRGYPESGPSWDAVPGIAEGNKVFAKIGHSEYGSGHGSIALELHEFGHAIDRYLFKGVRKDPVFLNIWKKEAAILFEGKNYYVRFPEEYFAEAFAMYYFNKESRTKLEVTAPLTYNYIIQLEQHAAQTNKYEIPLS</sequence>
<dbReference type="GO" id="GO:0008237">
    <property type="term" value="F:metallopeptidase activity"/>
    <property type="evidence" value="ECO:0007669"/>
    <property type="project" value="InterPro"/>
</dbReference>
<accession>A0A926S234</accession>
<dbReference type="RefSeq" id="WP_191159204.1">
    <property type="nucleotide sequence ID" value="NZ_JACXAI010000020.1"/>
</dbReference>
<keyword evidence="2" id="KW-0964">Secreted</keyword>
<proteinExistence type="predicted"/>
<dbReference type="Pfam" id="PF07737">
    <property type="entry name" value="ATLF"/>
    <property type="match status" value="1"/>
</dbReference>
<dbReference type="GO" id="GO:0005576">
    <property type="term" value="C:extracellular region"/>
    <property type="evidence" value="ECO:0007669"/>
    <property type="project" value="UniProtKB-SubCell"/>
</dbReference>
<name>A0A926S234_9BACI</name>
<dbReference type="AlphaFoldDB" id="A0A926S234"/>
<comment type="subcellular location">
    <subcellularLocation>
        <location evidence="1">Secreted</location>
    </subcellularLocation>
</comment>
<comment type="caution">
    <text evidence="4">The sequence shown here is derived from an EMBL/GenBank/DDBJ whole genome shotgun (WGS) entry which is preliminary data.</text>
</comment>
<dbReference type="InterPro" id="IPR014781">
    <property type="entry name" value="Anthrax_toxin_lethal/edema_N/C"/>
</dbReference>
<organism evidence="4 5">
    <name type="scientific">Metabacillus arenae</name>
    <dbReference type="NCBI Taxonomy" id="2771434"/>
    <lineage>
        <taxon>Bacteria</taxon>
        <taxon>Bacillati</taxon>
        <taxon>Bacillota</taxon>
        <taxon>Bacilli</taxon>
        <taxon>Bacillales</taxon>
        <taxon>Bacillaceae</taxon>
        <taxon>Metabacillus</taxon>
    </lineage>
</organism>
<evidence type="ECO:0000259" key="3">
    <source>
        <dbReference type="PROSITE" id="PS51995"/>
    </source>
</evidence>